<dbReference type="InterPro" id="IPR051603">
    <property type="entry name" value="Zinc-ADH_QOR/CCCR"/>
</dbReference>
<comment type="caution">
    <text evidence="3">The sequence shown here is derived from an EMBL/GenBank/DDBJ whole genome shotgun (WGS) entry which is preliminary data.</text>
</comment>
<sequence>MKAAYIQKNGEADQIKFGDLKTPQIDAHEVLVKVQAVSVNHVDTFVRSGGFKTKLSFPFVIGRDAVGTVVEIGSKTRNFAVGQRVWTHSMGYEGRQGTSAEFIAVPESRLFLVPEHVNPLELVASVHSSATADILLHSVLKIKQKQNILIEGAGGHVGSKLVTLASASGLDISTTSNLSDFAYLKKLGAKQTYNYQDPVNRINDQFDYIIDTSGKVSLQDNLDLLGLNGQIVLITSPNDNQFNFRVKSFYMARQSIKGFVISHATLEELQSSAHHLNYFFNRGLLLDDELFILPLKKASFAHEMLEAGKEHRKRIVLTPNDCRLNS</sequence>
<dbReference type="SUPFAM" id="SSF50129">
    <property type="entry name" value="GroES-like"/>
    <property type="match status" value="1"/>
</dbReference>
<feature type="domain" description="Enoyl reductase (ER)" evidence="2">
    <location>
        <begin position="10"/>
        <end position="317"/>
    </location>
</feature>
<dbReference type="SMART" id="SM00829">
    <property type="entry name" value="PKS_ER"/>
    <property type="match status" value="1"/>
</dbReference>
<gene>
    <name evidence="3" type="ORF">HXW75_12055</name>
</gene>
<evidence type="ECO:0000256" key="1">
    <source>
        <dbReference type="ARBA" id="ARBA00022857"/>
    </source>
</evidence>
<dbReference type="InterPro" id="IPR013149">
    <property type="entry name" value="ADH-like_C"/>
</dbReference>
<organism evidence="3 4">
    <name type="scientific">Tetragenococcus halophilus</name>
    <name type="common">Pediococcus halophilus</name>
    <dbReference type="NCBI Taxonomy" id="51669"/>
    <lineage>
        <taxon>Bacteria</taxon>
        <taxon>Bacillati</taxon>
        <taxon>Bacillota</taxon>
        <taxon>Bacilli</taxon>
        <taxon>Lactobacillales</taxon>
        <taxon>Enterococcaceae</taxon>
        <taxon>Tetragenococcus</taxon>
    </lineage>
</organism>
<dbReference type="InterPro" id="IPR020843">
    <property type="entry name" value="ER"/>
</dbReference>
<dbReference type="Proteomes" id="UP001057280">
    <property type="component" value="Unassembled WGS sequence"/>
</dbReference>
<accession>A0AB35HSX0</accession>
<dbReference type="PANTHER" id="PTHR44154:SF1">
    <property type="entry name" value="QUINONE OXIDOREDUCTASE"/>
    <property type="match status" value="1"/>
</dbReference>
<evidence type="ECO:0000313" key="3">
    <source>
        <dbReference type="EMBL" id="MCO8299171.1"/>
    </source>
</evidence>
<evidence type="ECO:0000313" key="4">
    <source>
        <dbReference type="Proteomes" id="UP001057280"/>
    </source>
</evidence>
<dbReference type="Gene3D" id="3.90.180.10">
    <property type="entry name" value="Medium-chain alcohol dehydrogenases, catalytic domain"/>
    <property type="match status" value="1"/>
</dbReference>
<evidence type="ECO:0000259" key="2">
    <source>
        <dbReference type="SMART" id="SM00829"/>
    </source>
</evidence>
<protein>
    <submittedName>
        <fullName evidence="3">Zinc-binding dehydrogenase</fullName>
    </submittedName>
</protein>
<dbReference type="RefSeq" id="WP_253210399.1">
    <property type="nucleotide sequence ID" value="NZ_JACACA010000068.1"/>
</dbReference>
<dbReference type="PANTHER" id="PTHR44154">
    <property type="entry name" value="QUINONE OXIDOREDUCTASE"/>
    <property type="match status" value="1"/>
</dbReference>
<name>A0AB35HSX0_TETHA</name>
<dbReference type="EMBL" id="JACACB010000058">
    <property type="protein sequence ID" value="MCO8299171.1"/>
    <property type="molecule type" value="Genomic_DNA"/>
</dbReference>
<dbReference type="InterPro" id="IPR013154">
    <property type="entry name" value="ADH-like_N"/>
</dbReference>
<reference evidence="3" key="2">
    <citation type="journal article" date="2021" name="BMC Microbiol.">
        <title>The diversity among the species Tetragenococcus halophilus including new isolates from a lupine seed fermentation.</title>
        <authorList>
            <person name="Link T."/>
            <person name="Vogel R.F."/>
            <person name="Ehrmann M.A."/>
        </authorList>
    </citation>
    <scope>NUCLEOTIDE SEQUENCE</scope>
    <source>
        <strain evidence="3">TMW 2.2257</strain>
    </source>
</reference>
<proteinExistence type="predicted"/>
<dbReference type="Pfam" id="PF08240">
    <property type="entry name" value="ADH_N"/>
    <property type="match status" value="1"/>
</dbReference>
<dbReference type="Pfam" id="PF00107">
    <property type="entry name" value="ADH_zinc_N"/>
    <property type="match status" value="1"/>
</dbReference>
<reference evidence="3" key="1">
    <citation type="submission" date="2020-06" db="EMBL/GenBank/DDBJ databases">
        <authorList>
            <person name="Link T."/>
            <person name="Ehrmann M."/>
        </authorList>
    </citation>
    <scope>NUCLEOTIDE SEQUENCE</scope>
    <source>
        <strain evidence="3">TMW 2.2257</strain>
    </source>
</reference>
<keyword evidence="1" id="KW-0521">NADP</keyword>
<dbReference type="AlphaFoldDB" id="A0AB35HSX0"/>
<dbReference type="InterPro" id="IPR036291">
    <property type="entry name" value="NAD(P)-bd_dom_sf"/>
</dbReference>
<dbReference type="GO" id="GO:0016491">
    <property type="term" value="F:oxidoreductase activity"/>
    <property type="evidence" value="ECO:0007669"/>
    <property type="project" value="InterPro"/>
</dbReference>
<dbReference type="Gene3D" id="3.40.50.720">
    <property type="entry name" value="NAD(P)-binding Rossmann-like Domain"/>
    <property type="match status" value="1"/>
</dbReference>
<dbReference type="InterPro" id="IPR011032">
    <property type="entry name" value="GroES-like_sf"/>
</dbReference>
<dbReference type="SUPFAM" id="SSF51735">
    <property type="entry name" value="NAD(P)-binding Rossmann-fold domains"/>
    <property type="match status" value="1"/>
</dbReference>